<evidence type="ECO:0000313" key="2">
    <source>
        <dbReference type="EMBL" id="AEH82177.1"/>
    </source>
</evidence>
<evidence type="ECO:0000256" key="1">
    <source>
        <dbReference type="SAM" id="MobiDB-lite"/>
    </source>
</evidence>
<name>F7XF52_SINMM</name>
<accession>F7XF52</accession>
<sequence>MPPRAPHGFSIVKTLLRVQFPTPRRNAAAKHSSVSADRSPRWRRGATDGTPTFGAGSRIVIGSDERSI</sequence>
<proteinExistence type="predicted"/>
<keyword evidence="2" id="KW-0614">Plasmid</keyword>
<geneLocation type="plasmid" evidence="2 3">
    <name>pSmeSM11c</name>
</geneLocation>
<protein>
    <submittedName>
        <fullName evidence="2">Uncharacterized protein</fullName>
    </submittedName>
</protein>
<dbReference type="EMBL" id="CP001831">
    <property type="protein sequence ID" value="AEH82177.1"/>
    <property type="molecule type" value="Genomic_DNA"/>
</dbReference>
<dbReference type="KEGG" id="smx:SM11_pC1104"/>
<organism evidence="2 3">
    <name type="scientific">Sinorhizobium meliloti (strain SM11)</name>
    <dbReference type="NCBI Taxonomy" id="707241"/>
    <lineage>
        <taxon>Bacteria</taxon>
        <taxon>Pseudomonadati</taxon>
        <taxon>Pseudomonadota</taxon>
        <taxon>Alphaproteobacteria</taxon>
        <taxon>Hyphomicrobiales</taxon>
        <taxon>Rhizobiaceae</taxon>
        <taxon>Sinorhizobium/Ensifer group</taxon>
        <taxon>Sinorhizobium</taxon>
    </lineage>
</organism>
<dbReference type="HOGENOM" id="CLU_2791732_0_0_5"/>
<feature type="region of interest" description="Disordered" evidence="1">
    <location>
        <begin position="24"/>
        <end position="68"/>
    </location>
</feature>
<gene>
    <name evidence="2" type="ordered locus">SM11_pC1104</name>
</gene>
<reference evidence="2 3" key="1">
    <citation type="journal article" date="2011" name="J. Biotechnol.">
        <title>The complete genome sequence of the dominant Sinorhizobium meliloti field isolate SM11 extends the S. meliloti pan-genome.</title>
        <authorList>
            <person name="Schneiker-Bekel S."/>
            <person name="Wibberg D."/>
            <person name="Bekel T."/>
            <person name="Blom J."/>
            <person name="Linke B."/>
            <person name="Neuweger H."/>
            <person name="Stiens M."/>
            <person name="Vorholter F.J."/>
            <person name="Weidner S."/>
            <person name="Goesmann A."/>
            <person name="Puhler A."/>
            <person name="Schluter A."/>
        </authorList>
    </citation>
    <scope>NUCLEOTIDE SEQUENCE [LARGE SCALE GENOMIC DNA]</scope>
    <source>
        <strain evidence="2 3">SM11</strain>
        <plasmid evidence="3">pSmeSM11c</plasmid>
    </source>
</reference>
<dbReference type="AlphaFoldDB" id="F7XF52"/>
<dbReference type="Proteomes" id="UP000009045">
    <property type="component" value="Plasmid pSmeSM11c"/>
</dbReference>
<evidence type="ECO:0000313" key="3">
    <source>
        <dbReference type="Proteomes" id="UP000009045"/>
    </source>
</evidence>